<feature type="compositionally biased region" description="Low complexity" evidence="1">
    <location>
        <begin position="414"/>
        <end position="423"/>
    </location>
</feature>
<sequence length="740" mass="80159">MPRGQGRLKKNCCRGLLPAACLLLSALIGPAPSVQGVRPTISNGDTTAARAHHLLAMADPVPGVTLHVEEASYKIGPFALEGVRARITLERTAAGVRVQVDDGLLERLLWDGVRSKGSFEIENISFQVRAAISKPSGMVTLEELVIRLPRVGALVIRGTAVPGKSLRLDLQGLELQLRHLLRGPLEPGRDWELLFPANLQATWVQGASGSWEISGHLRLEKASFHDSLFLHAGEGLGGSIRWRLEGGSGAILGGRVEARASAGEILWDRFYLNLSKHPVSMELRGDVDPAAGRWSVQSGALAVQGAAVIRLLHSSGALAPLGGRFHVSLADQEVGPLLDLFLRQPLEAEVPWLAAVRWAGRLGADLHLWIGAGLERALGIFRLQDGTVRIPEKGVNLTGLHLECPVWYERIAPSAADGSSPSGKRTGSGPGRVPPKDGPSPPVGRLSWQGAEFSGLKLGPATLRLEALPNGMRLPEAVRIPWDGQTVLLGPGGAQDVWTSNRQGQIRIHAVPLDLSPLLPPSLQGAVRPVVHLADQELRLQGERIVAARPFTVDLFSGTVNVERLEVRHVLSEAREGILDASWTDVDLEELTRATAFGRVTGKLKGRITNLRFAYGAPIAFDLVLQSQDDSPVERKISVTAIDNLAQVGTAQSPFVGMASLLKVFFKDFPYQKIGIRCRLENDYFTIRGLVHEGGREYLVRRGLVRGVNVINQNPRNRISWNDMVARLSRIGKSGKARVQ</sequence>
<feature type="signal peptide" evidence="2">
    <location>
        <begin position="1"/>
        <end position="36"/>
    </location>
</feature>
<protein>
    <recommendedName>
        <fullName evidence="5">AsmA-like C-terminal domain-containing protein</fullName>
    </recommendedName>
</protein>
<evidence type="ECO:0000256" key="1">
    <source>
        <dbReference type="SAM" id="MobiDB-lite"/>
    </source>
</evidence>
<evidence type="ECO:0000313" key="3">
    <source>
        <dbReference type="EMBL" id="SHG18476.1"/>
    </source>
</evidence>
<evidence type="ECO:0000313" key="4">
    <source>
        <dbReference type="Proteomes" id="UP000184076"/>
    </source>
</evidence>
<feature type="region of interest" description="Disordered" evidence="1">
    <location>
        <begin position="414"/>
        <end position="445"/>
    </location>
</feature>
<gene>
    <name evidence="3" type="ORF">SAMN02745206_03421</name>
</gene>
<dbReference type="STRING" id="1121391.SAMN02745206_03421"/>
<accession>A0A1M5HRA3</accession>
<keyword evidence="2" id="KW-0732">Signal</keyword>
<dbReference type="Proteomes" id="UP000184076">
    <property type="component" value="Unassembled WGS sequence"/>
</dbReference>
<proteinExistence type="predicted"/>
<feature type="compositionally biased region" description="Pro residues" evidence="1">
    <location>
        <begin position="432"/>
        <end position="442"/>
    </location>
</feature>
<evidence type="ECO:0000256" key="2">
    <source>
        <dbReference type="SAM" id="SignalP"/>
    </source>
</evidence>
<name>A0A1M5HRA3_9BACT</name>
<organism evidence="3 4">
    <name type="scientific">Desulfacinum infernum DSM 9756</name>
    <dbReference type="NCBI Taxonomy" id="1121391"/>
    <lineage>
        <taxon>Bacteria</taxon>
        <taxon>Pseudomonadati</taxon>
        <taxon>Thermodesulfobacteriota</taxon>
        <taxon>Syntrophobacteria</taxon>
        <taxon>Syntrophobacterales</taxon>
        <taxon>Syntrophobacteraceae</taxon>
        <taxon>Desulfacinum</taxon>
    </lineage>
</organism>
<dbReference type="AlphaFoldDB" id="A0A1M5HRA3"/>
<keyword evidence="4" id="KW-1185">Reference proteome</keyword>
<evidence type="ECO:0008006" key="5">
    <source>
        <dbReference type="Google" id="ProtNLM"/>
    </source>
</evidence>
<feature type="chain" id="PRO_5012274045" description="AsmA-like C-terminal domain-containing protein" evidence="2">
    <location>
        <begin position="37"/>
        <end position="740"/>
    </location>
</feature>
<dbReference type="EMBL" id="FQVB01000047">
    <property type="protein sequence ID" value="SHG18476.1"/>
    <property type="molecule type" value="Genomic_DNA"/>
</dbReference>
<reference evidence="4" key="1">
    <citation type="submission" date="2016-11" db="EMBL/GenBank/DDBJ databases">
        <authorList>
            <person name="Varghese N."/>
            <person name="Submissions S."/>
        </authorList>
    </citation>
    <scope>NUCLEOTIDE SEQUENCE [LARGE SCALE GENOMIC DNA]</scope>
    <source>
        <strain evidence="4">DSM 9756</strain>
    </source>
</reference>